<sequence length="173" mass="19139">MSITHERPPRNATESDQLMGWFRLQRGIVLTKCAGLSDADAHRSLMPTSPLMTVAGVVSHLRWAEELWFREVLLGETGVGRGFRPEDDGVEDAEFRVDGIPLAQLLAEYAEEADRSDAAIERVGLDGTGSTAIHSVGDASVRWMVLHMLEETARHAGHLDIIRERLDGAKGYY</sequence>
<dbReference type="InterPro" id="IPR034660">
    <property type="entry name" value="DinB/YfiT-like"/>
</dbReference>
<reference evidence="1 2" key="1">
    <citation type="submission" date="2020-05" db="EMBL/GenBank/DDBJ databases">
        <title>Flexivirga sp. ID2601S isolated from air conditioner.</title>
        <authorList>
            <person name="Kim D.H."/>
        </authorList>
    </citation>
    <scope>NUCLEOTIDE SEQUENCE [LARGE SCALE GENOMIC DNA]</scope>
    <source>
        <strain evidence="1 2">ID2601S</strain>
    </source>
</reference>
<dbReference type="RefSeq" id="WP_212755938.1">
    <property type="nucleotide sequence ID" value="NZ_JABENB010000002.1"/>
</dbReference>
<comment type="caution">
    <text evidence="1">The sequence shown here is derived from an EMBL/GenBank/DDBJ whole genome shotgun (WGS) entry which is preliminary data.</text>
</comment>
<dbReference type="EMBL" id="JABENB010000002">
    <property type="protein sequence ID" value="NNG40363.1"/>
    <property type="molecule type" value="Genomic_DNA"/>
</dbReference>
<name>A0A849AK12_9MICO</name>
<evidence type="ECO:0000313" key="1">
    <source>
        <dbReference type="EMBL" id="NNG40363.1"/>
    </source>
</evidence>
<proteinExistence type="predicted"/>
<dbReference type="SUPFAM" id="SSF109854">
    <property type="entry name" value="DinB/YfiT-like putative metalloenzymes"/>
    <property type="match status" value="1"/>
</dbReference>
<dbReference type="Gene3D" id="1.20.120.450">
    <property type="entry name" value="dinb family like domain"/>
    <property type="match status" value="1"/>
</dbReference>
<dbReference type="Proteomes" id="UP000557772">
    <property type="component" value="Unassembled WGS sequence"/>
</dbReference>
<dbReference type="InterPro" id="IPR007061">
    <property type="entry name" value="MST-like"/>
</dbReference>
<protein>
    <submittedName>
        <fullName evidence="1">DinB family protein</fullName>
    </submittedName>
</protein>
<evidence type="ECO:0000313" key="2">
    <source>
        <dbReference type="Proteomes" id="UP000557772"/>
    </source>
</evidence>
<accession>A0A849AK12</accession>
<gene>
    <name evidence="1" type="ORF">HJ588_13920</name>
</gene>
<dbReference type="AlphaFoldDB" id="A0A849AK12"/>
<keyword evidence="2" id="KW-1185">Reference proteome</keyword>
<organism evidence="1 2">
    <name type="scientific">Flexivirga aerilata</name>
    <dbReference type="NCBI Taxonomy" id="1656889"/>
    <lineage>
        <taxon>Bacteria</taxon>
        <taxon>Bacillati</taxon>
        <taxon>Actinomycetota</taxon>
        <taxon>Actinomycetes</taxon>
        <taxon>Micrococcales</taxon>
        <taxon>Dermacoccaceae</taxon>
        <taxon>Flexivirga</taxon>
    </lineage>
</organism>
<dbReference type="Pfam" id="PF04978">
    <property type="entry name" value="MST"/>
    <property type="match status" value="1"/>
</dbReference>